<feature type="compositionally biased region" description="Polar residues" evidence="15">
    <location>
        <begin position="423"/>
        <end position="447"/>
    </location>
</feature>
<dbReference type="GO" id="GO:0007200">
    <property type="term" value="P:phospholipase C-activating G protein-coupled receptor signaling pathway"/>
    <property type="evidence" value="ECO:0007669"/>
    <property type="project" value="InterPro"/>
</dbReference>
<feature type="compositionally biased region" description="Basic and acidic residues" evidence="15">
    <location>
        <begin position="1522"/>
        <end position="1534"/>
    </location>
</feature>
<keyword evidence="6" id="KW-0677">Repeat</keyword>
<dbReference type="FunFam" id="2.60.200.40:FF:000004">
    <property type="entry name" value="Diacylglycerol kinase"/>
    <property type="match status" value="1"/>
</dbReference>
<dbReference type="InterPro" id="IPR020454">
    <property type="entry name" value="DAG/PE-bd"/>
</dbReference>
<feature type="domain" description="DAGKc" evidence="19">
    <location>
        <begin position="1110"/>
        <end position="1248"/>
    </location>
</feature>
<dbReference type="SUPFAM" id="SSF54928">
    <property type="entry name" value="RNA-binding domain, RBD"/>
    <property type="match status" value="1"/>
</dbReference>
<dbReference type="GO" id="GO:0008270">
    <property type="term" value="F:zinc ion binding"/>
    <property type="evidence" value="ECO:0007669"/>
    <property type="project" value="UniProtKB-KW"/>
</dbReference>
<dbReference type="InterPro" id="IPR016064">
    <property type="entry name" value="NAD/diacylglycerol_kinase_sf"/>
</dbReference>
<feature type="compositionally biased region" description="Basic and acidic residues" evidence="15">
    <location>
        <begin position="390"/>
        <end position="400"/>
    </location>
</feature>
<evidence type="ECO:0000256" key="14">
    <source>
        <dbReference type="RuleBase" id="RU361128"/>
    </source>
</evidence>
<dbReference type="CDD" id="cd20803">
    <property type="entry name" value="C1_DGKtheta_typeV_rpt1"/>
    <property type="match status" value="1"/>
</dbReference>
<dbReference type="GO" id="GO:0005524">
    <property type="term" value="F:ATP binding"/>
    <property type="evidence" value="ECO:0007669"/>
    <property type="project" value="UniProtKB-KW"/>
</dbReference>
<dbReference type="InterPro" id="IPR000504">
    <property type="entry name" value="RRM_dom"/>
</dbReference>
<keyword evidence="9 14" id="KW-0418">Kinase</keyword>
<dbReference type="PROSITE" id="PS50200">
    <property type="entry name" value="RA"/>
    <property type="match status" value="2"/>
</dbReference>
<dbReference type="Pfam" id="PF24099">
    <property type="entry name" value="RBD_DGKtheta"/>
    <property type="match status" value="1"/>
</dbReference>
<keyword evidence="13" id="KW-0694">RNA-binding</keyword>
<dbReference type="SUPFAM" id="SSF111331">
    <property type="entry name" value="NAD kinase/diacylglycerol kinase-like"/>
    <property type="match status" value="1"/>
</dbReference>
<evidence type="ECO:0000256" key="11">
    <source>
        <dbReference type="ARBA" id="ARBA00022840"/>
    </source>
</evidence>
<keyword evidence="8" id="KW-0863">Zinc-finger</keyword>
<evidence type="ECO:0000256" key="13">
    <source>
        <dbReference type="PROSITE-ProRule" id="PRU00176"/>
    </source>
</evidence>
<sequence>MLKYESSTSDYTLKYKFFKQYLMNFILFLIIINHTIHVTCENSTTINNIVNINEVKMISHNNAYKLVQLLVFYNAKEFTGDKKFIVQLYIHKIIKIAGELLYPLNIFLSISDYIEIKNTSTIINDITYFKNLYTVMNHKKLPPHNLAMIASEFLPNTHAYRRGLCSEGHNNILAAKIHLKEFNDYYLIKDGEEIAYSIISMIGFTMDDEMIKDEFYNCTCLNDKQKCFTVYNDDNCLLHRLLHRFEKVDCLHKSYKYFDGYSIDPICGNGIVEKGEVCDGGPEVYGGSLSLSLILIIFIILLLFAVIYYRYKNSKKRKILKNLSTSSNYLYDSRCPNTSKFNYNNKKLKNNIIENDTISSNHTSNSGHSRTIIGLGKDNDTEDRLKQLNKKEKSQLDDKSSNTLPLINKSSSNTALSFEESSEPTSILLDTTTTSNSFGESPSSETLSGVFLSRSKHGKLPNSTINSFPKNKSRKNIPSPLVSHSMNVDLPSTVILTVYSFNKKILSQHQYHYHHHPQQQQQQPEIVTEAPGIEYYSKCQEVSNYCCEEGMAAEGHNVDATLLSSTTIGKDHGHFFVKKTFGKPMYCHHCCDKIWGMISQGYACEVCNFVCHDKCLKTIVSYCSGVALQLIKNPVAHTWTEPGIIKKHFCSVCRKKTDDSLSKECEVCEYYVHVECQDLAVSDCREAATYIPSIDQSAQKQLHHMREGNLPKDSKCVVCKKSCYSFECLTGMRCEWCSQTVHATCYRMMNPECDFGPLRKIMLPPNCLTIPRTELPMEQLLNIHSNINGDGTNTNTTNEYGNATKIDKKSSNQFNDDNNNGCDEKERDDYEILKIYDGNYSLRNQVFRTISVPKVASVEQIRDIALRKFNIYDTSDNYFLTQVPTEHGGEEELLEDPVPLRNVKRPEGRRAQLFLRHKDDPEKAIVKIYGGWLRIPITFTEIYVNRETLVQDVLSEALTSFGLDKNNWNKYNLIEVSLERGVVERTANPQENMLQLFRNLKKDSLRRFHVVRFYIQEKEDPHDHAVFVGNLPVSLAQRQYERILLKLLGAKEKPFTAIGPIYFEYGSLVITFNTPKAATAAVQKLQNAMYEDKKLIVLCLPNIQQHMIPSDVEPLLVLVNTKSGGCQGNELITAFRRQLNPFQVFDVLKGGPLVGLYVFRNIPKYRILACGGDGTIGWVLQCLDIVKQEAACFSPPCGIVPLGTGNDLARVLRWGGGYTGEENPLDILKDVIEAEEVRLDRWAVVFHEEEKQPANPGREGEIIPDREQTMTNPEDQTSMIIMNNYFGIGIDADVCLKFHNKRDANPEKFQSRLFNKTQYVKIGLQKALFERSCKDLWKRIELEVDGKMIELPNIEGIVILNLLSWGSGANPWGTAKEEGVFQKPTHYDGLLEVVGIPDVSRLGLIQSKLAAGIRIAQGGSIRITTHEEWPVQVDGEPHIQPPGTITILKSALKATMLDRPSNKKIRERKKREKEEEQNRVGRIGVPLTVTVSGNDKNNKEKESSRNNIFKFKRRVFKKANRRSFENKKIEDSSRRKTKHQNIPGVEKEYHSAIELTNELSTSSIQNDNSC</sequence>
<evidence type="ECO:0000256" key="4">
    <source>
        <dbReference type="ARBA" id="ARBA00022679"/>
    </source>
</evidence>
<dbReference type="InterPro" id="IPR029071">
    <property type="entry name" value="Ubiquitin-like_domsf"/>
</dbReference>
<feature type="domain" description="Phorbol-ester/DAG-type" evidence="17">
    <location>
        <begin position="636"/>
        <end position="684"/>
    </location>
</feature>
<dbReference type="SMART" id="SM00046">
    <property type="entry name" value="DAGKc"/>
    <property type="match status" value="1"/>
</dbReference>
<dbReference type="SMART" id="SM00045">
    <property type="entry name" value="DAGKa"/>
    <property type="match status" value="1"/>
</dbReference>
<dbReference type="SUPFAM" id="SSF54236">
    <property type="entry name" value="Ubiquitin-like"/>
    <property type="match status" value="2"/>
</dbReference>
<dbReference type="InterPro" id="IPR002219">
    <property type="entry name" value="PKC_DAG/PE"/>
</dbReference>
<dbReference type="Gene3D" id="3.30.60.20">
    <property type="match status" value="3"/>
</dbReference>
<dbReference type="Pfam" id="PF00781">
    <property type="entry name" value="DAGK_cat"/>
    <property type="match status" value="1"/>
</dbReference>
<dbReference type="PROSITE" id="PS50146">
    <property type="entry name" value="DAGK"/>
    <property type="match status" value="1"/>
</dbReference>
<evidence type="ECO:0000256" key="12">
    <source>
        <dbReference type="ARBA" id="ARBA00023136"/>
    </source>
</evidence>
<dbReference type="InterPro" id="IPR056392">
    <property type="entry name" value="DGKtheta_RBD"/>
</dbReference>
<evidence type="ECO:0000313" key="21">
    <source>
        <dbReference type="Proteomes" id="UP000035681"/>
    </source>
</evidence>
<name>A0AAF5DG47_STRER</name>
<feature type="region of interest" description="Disordered" evidence="15">
    <location>
        <begin position="390"/>
        <end position="455"/>
    </location>
</feature>
<feature type="domain" description="Ras-associating" evidence="20">
    <location>
        <begin position="832"/>
        <end position="920"/>
    </location>
</feature>
<dbReference type="InterPro" id="IPR046349">
    <property type="entry name" value="C1-like_sf"/>
</dbReference>
<reference evidence="22" key="1">
    <citation type="submission" date="2024-02" db="UniProtKB">
        <authorList>
            <consortium name="WormBaseParasite"/>
        </authorList>
    </citation>
    <scope>IDENTIFICATION</scope>
</reference>
<dbReference type="PROSITE" id="PS50102">
    <property type="entry name" value="RRM"/>
    <property type="match status" value="1"/>
</dbReference>
<feature type="domain" description="Phorbol-ester/DAG-type" evidence="17">
    <location>
        <begin position="573"/>
        <end position="623"/>
    </location>
</feature>
<feature type="compositionally biased region" description="Polar residues" evidence="15">
    <location>
        <begin position="401"/>
        <end position="416"/>
    </location>
</feature>
<keyword evidence="5" id="KW-0479">Metal-binding</keyword>
<dbReference type="PROSITE" id="PS50081">
    <property type="entry name" value="ZF_DAG_PE_2"/>
    <property type="match status" value="3"/>
</dbReference>
<dbReference type="GO" id="GO:0016020">
    <property type="term" value="C:membrane"/>
    <property type="evidence" value="ECO:0007669"/>
    <property type="project" value="UniProtKB-SubCell"/>
</dbReference>
<dbReference type="Gene3D" id="3.40.50.10330">
    <property type="entry name" value="Probable inorganic polyphosphate/atp-NAD kinase, domain 1"/>
    <property type="match status" value="1"/>
</dbReference>
<keyword evidence="16" id="KW-0812">Transmembrane</keyword>
<feature type="region of interest" description="Disordered" evidence="15">
    <location>
        <begin position="1459"/>
        <end position="1479"/>
    </location>
</feature>
<evidence type="ECO:0000256" key="10">
    <source>
        <dbReference type="ARBA" id="ARBA00022833"/>
    </source>
</evidence>
<evidence type="ECO:0000256" key="1">
    <source>
        <dbReference type="ARBA" id="ARBA00001383"/>
    </source>
</evidence>
<evidence type="ECO:0000313" key="22">
    <source>
        <dbReference type="WBParaSite" id="TCONS_00011232.p1"/>
    </source>
</evidence>
<dbReference type="Pfam" id="PF00609">
    <property type="entry name" value="DAGK_acc"/>
    <property type="match status" value="1"/>
</dbReference>
<dbReference type="InterPro" id="IPR035979">
    <property type="entry name" value="RBD_domain_sf"/>
</dbReference>
<keyword evidence="11 14" id="KW-0067">ATP-binding</keyword>
<feature type="compositionally biased region" description="Basic residues" evidence="15">
    <location>
        <begin position="1462"/>
        <end position="1471"/>
    </location>
</feature>
<dbReference type="FunFam" id="3.30.60.20:FF:000002">
    <property type="entry name" value="Diacylglycerol kinase"/>
    <property type="match status" value="1"/>
</dbReference>
<dbReference type="SMART" id="SM00314">
    <property type="entry name" value="RA"/>
    <property type="match status" value="2"/>
</dbReference>
<dbReference type="Pfam" id="PF00788">
    <property type="entry name" value="RA"/>
    <property type="match status" value="2"/>
</dbReference>
<dbReference type="PANTHER" id="PTHR11255">
    <property type="entry name" value="DIACYLGLYCEROL KINASE"/>
    <property type="match status" value="1"/>
</dbReference>
<evidence type="ECO:0000256" key="2">
    <source>
        <dbReference type="ARBA" id="ARBA00004370"/>
    </source>
</evidence>
<proteinExistence type="inferred from homology"/>
<evidence type="ECO:0000259" key="18">
    <source>
        <dbReference type="PROSITE" id="PS50102"/>
    </source>
</evidence>
<dbReference type="CDD" id="cd17111">
    <property type="entry name" value="RA1_DAGK-theta"/>
    <property type="match status" value="1"/>
</dbReference>
<dbReference type="FunFam" id="3.40.50.10330:FF:000011">
    <property type="entry name" value="Diacylglycerol kinase"/>
    <property type="match status" value="1"/>
</dbReference>
<feature type="domain" description="Phorbol-ester/DAG-type" evidence="17">
    <location>
        <begin position="702"/>
        <end position="753"/>
    </location>
</feature>
<comment type="similarity">
    <text evidence="3 14">Belongs to the eukaryotic diacylglycerol kinase family.</text>
</comment>
<evidence type="ECO:0000256" key="8">
    <source>
        <dbReference type="ARBA" id="ARBA00022771"/>
    </source>
</evidence>
<evidence type="ECO:0000256" key="16">
    <source>
        <dbReference type="SAM" id="Phobius"/>
    </source>
</evidence>
<feature type="region of interest" description="Disordered" evidence="15">
    <location>
        <begin position="1520"/>
        <end position="1540"/>
    </location>
</feature>
<dbReference type="InterPro" id="IPR000756">
    <property type="entry name" value="Diacylglycerol_kin_accessory"/>
</dbReference>
<feature type="transmembrane region" description="Helical" evidence="16">
    <location>
        <begin position="289"/>
        <end position="311"/>
    </location>
</feature>
<feature type="domain" description="RRM" evidence="18">
    <location>
        <begin position="1024"/>
        <end position="1097"/>
    </location>
</feature>
<protein>
    <recommendedName>
        <fullName evidence="14">Diacylglycerol kinase</fullName>
        <shortName evidence="14">DAG kinase</shortName>
        <ecNumber evidence="14">2.7.1.107</ecNumber>
    </recommendedName>
</protein>
<dbReference type="GO" id="GO:0004143">
    <property type="term" value="F:ATP-dependent diacylglycerol kinase activity"/>
    <property type="evidence" value="ECO:0007669"/>
    <property type="project" value="UniProtKB-EC"/>
</dbReference>
<evidence type="ECO:0000256" key="7">
    <source>
        <dbReference type="ARBA" id="ARBA00022741"/>
    </source>
</evidence>
<accession>A0AAF5DG47</accession>
<keyword evidence="16" id="KW-1133">Transmembrane helix</keyword>
<keyword evidence="21" id="KW-1185">Reference proteome</keyword>
<dbReference type="Proteomes" id="UP000035681">
    <property type="component" value="Unplaced"/>
</dbReference>
<evidence type="ECO:0000256" key="3">
    <source>
        <dbReference type="ARBA" id="ARBA00009280"/>
    </source>
</evidence>
<organism evidence="21 22">
    <name type="scientific">Strongyloides stercoralis</name>
    <name type="common">Threadworm</name>
    <dbReference type="NCBI Taxonomy" id="6248"/>
    <lineage>
        <taxon>Eukaryota</taxon>
        <taxon>Metazoa</taxon>
        <taxon>Ecdysozoa</taxon>
        <taxon>Nematoda</taxon>
        <taxon>Chromadorea</taxon>
        <taxon>Rhabditida</taxon>
        <taxon>Tylenchina</taxon>
        <taxon>Panagrolaimomorpha</taxon>
        <taxon>Strongyloidoidea</taxon>
        <taxon>Strongyloididae</taxon>
        <taxon>Strongyloides</taxon>
    </lineage>
</organism>
<keyword evidence="4 14" id="KW-0808">Transferase</keyword>
<feature type="compositionally biased region" description="Polar residues" evidence="15">
    <location>
        <begin position="359"/>
        <end position="369"/>
    </location>
</feature>
<feature type="transmembrane region" description="Helical" evidence="16">
    <location>
        <begin position="21"/>
        <end position="39"/>
    </location>
</feature>
<dbReference type="InterPro" id="IPR037607">
    <property type="entry name" value="DGK"/>
</dbReference>
<evidence type="ECO:0000256" key="9">
    <source>
        <dbReference type="ARBA" id="ARBA00022777"/>
    </source>
</evidence>
<evidence type="ECO:0000259" key="20">
    <source>
        <dbReference type="PROSITE" id="PS50200"/>
    </source>
</evidence>
<evidence type="ECO:0000259" key="19">
    <source>
        <dbReference type="PROSITE" id="PS50146"/>
    </source>
</evidence>
<dbReference type="PROSITE" id="PS00479">
    <property type="entry name" value="ZF_DAG_PE_1"/>
    <property type="match status" value="2"/>
</dbReference>
<dbReference type="AlphaFoldDB" id="A0AAF5DG47"/>
<keyword evidence="12 16" id="KW-0472">Membrane</keyword>
<dbReference type="EC" id="2.7.1.107" evidence="14"/>
<dbReference type="GO" id="GO:0003723">
    <property type="term" value="F:RNA binding"/>
    <property type="evidence" value="ECO:0007669"/>
    <property type="project" value="UniProtKB-UniRule"/>
</dbReference>
<comment type="subcellular location">
    <subcellularLocation>
        <location evidence="2">Membrane</location>
    </subcellularLocation>
</comment>
<feature type="domain" description="Ras-associating" evidence="20">
    <location>
        <begin position="922"/>
        <end position="1020"/>
    </location>
</feature>
<evidence type="ECO:0000256" key="6">
    <source>
        <dbReference type="ARBA" id="ARBA00022737"/>
    </source>
</evidence>
<dbReference type="PANTHER" id="PTHR11255:SF54">
    <property type="entry name" value="DIACYLGLYCEROL KINASE THETA"/>
    <property type="match status" value="1"/>
</dbReference>
<dbReference type="WBParaSite" id="TCONS_00011232.p1">
    <property type="protein sequence ID" value="TCONS_00011232.p1"/>
    <property type="gene ID" value="XLOC_005451"/>
</dbReference>
<comment type="catalytic activity">
    <reaction evidence="1 14">
        <text>a 1,2-diacyl-sn-glycerol + ATP = a 1,2-diacyl-sn-glycero-3-phosphate + ADP + H(+)</text>
        <dbReference type="Rhea" id="RHEA:10272"/>
        <dbReference type="ChEBI" id="CHEBI:15378"/>
        <dbReference type="ChEBI" id="CHEBI:17815"/>
        <dbReference type="ChEBI" id="CHEBI:30616"/>
        <dbReference type="ChEBI" id="CHEBI:58608"/>
        <dbReference type="ChEBI" id="CHEBI:456216"/>
        <dbReference type="EC" id="2.7.1.107"/>
    </reaction>
</comment>
<dbReference type="InterPro" id="IPR017438">
    <property type="entry name" value="ATP-NAD_kinase_N"/>
</dbReference>
<dbReference type="PRINTS" id="PR00008">
    <property type="entry name" value="DAGPEDOMAIN"/>
</dbReference>
<evidence type="ECO:0000256" key="15">
    <source>
        <dbReference type="SAM" id="MobiDB-lite"/>
    </source>
</evidence>
<dbReference type="InterPro" id="IPR001206">
    <property type="entry name" value="Diacylglycerol_kinase_cat_dom"/>
</dbReference>
<dbReference type="Pfam" id="PF00130">
    <property type="entry name" value="C1_1"/>
    <property type="match status" value="2"/>
</dbReference>
<keyword evidence="7 14" id="KW-0547">Nucleotide-binding</keyword>
<dbReference type="SMART" id="SM00109">
    <property type="entry name" value="C1"/>
    <property type="match status" value="3"/>
</dbReference>
<evidence type="ECO:0000259" key="17">
    <source>
        <dbReference type="PROSITE" id="PS50081"/>
    </source>
</evidence>
<keyword evidence="10" id="KW-0862">Zinc</keyword>
<dbReference type="CDD" id="cd20854">
    <property type="entry name" value="C1_DGKtheta_typeV_rpt3"/>
    <property type="match status" value="1"/>
</dbReference>
<feature type="region of interest" description="Disordered" evidence="15">
    <location>
        <begin position="359"/>
        <end position="378"/>
    </location>
</feature>
<dbReference type="SUPFAM" id="SSF57889">
    <property type="entry name" value="Cysteine-rich domain"/>
    <property type="match status" value="3"/>
</dbReference>
<dbReference type="Gene3D" id="2.60.200.40">
    <property type="match status" value="1"/>
</dbReference>
<dbReference type="CDD" id="cd20804">
    <property type="entry name" value="C1_DGKtheta_typeV_rpt2"/>
    <property type="match status" value="1"/>
</dbReference>
<dbReference type="InterPro" id="IPR000159">
    <property type="entry name" value="RA_dom"/>
</dbReference>
<evidence type="ECO:0000256" key="5">
    <source>
        <dbReference type="ARBA" id="ARBA00022723"/>
    </source>
</evidence>
<dbReference type="Gene3D" id="3.10.20.90">
    <property type="entry name" value="Phosphatidylinositol 3-kinase Catalytic Subunit, Chain A, domain 1"/>
    <property type="match status" value="1"/>
</dbReference>